<evidence type="ECO:0000313" key="2">
    <source>
        <dbReference type="EMBL" id="KAL2337103.1"/>
    </source>
</evidence>
<organism evidence="2 3">
    <name type="scientific">Flemingia macrophylla</name>
    <dbReference type="NCBI Taxonomy" id="520843"/>
    <lineage>
        <taxon>Eukaryota</taxon>
        <taxon>Viridiplantae</taxon>
        <taxon>Streptophyta</taxon>
        <taxon>Embryophyta</taxon>
        <taxon>Tracheophyta</taxon>
        <taxon>Spermatophyta</taxon>
        <taxon>Magnoliopsida</taxon>
        <taxon>eudicotyledons</taxon>
        <taxon>Gunneridae</taxon>
        <taxon>Pentapetalae</taxon>
        <taxon>rosids</taxon>
        <taxon>fabids</taxon>
        <taxon>Fabales</taxon>
        <taxon>Fabaceae</taxon>
        <taxon>Papilionoideae</taxon>
        <taxon>50 kb inversion clade</taxon>
        <taxon>NPAAA clade</taxon>
        <taxon>indigoferoid/millettioid clade</taxon>
        <taxon>Phaseoleae</taxon>
        <taxon>Flemingia</taxon>
    </lineage>
</organism>
<evidence type="ECO:0000313" key="3">
    <source>
        <dbReference type="Proteomes" id="UP001603857"/>
    </source>
</evidence>
<protein>
    <submittedName>
        <fullName evidence="2">Uncharacterized protein</fullName>
    </submittedName>
</protein>
<evidence type="ECO:0000256" key="1">
    <source>
        <dbReference type="SAM" id="MobiDB-lite"/>
    </source>
</evidence>
<accession>A0ABD1MMR5</accession>
<feature type="region of interest" description="Disordered" evidence="1">
    <location>
        <begin position="186"/>
        <end position="214"/>
    </location>
</feature>
<proteinExistence type="predicted"/>
<sequence>MRENVQLEVRVEMQTQYAQYLQMMQQTLMAQMEQMMRFFNHHASISNYSMQEVPPHISTREFVVAPSLDGLAVVRGSHFLWERKREKGKMNAMDDGCRRREVLESEMRKVCVRERNGEKGCICSPSIHPLAFRCSNHRRSPKRERKNRNYSSASDVFLLKMAIRNSLLMKGGKMGEFAENMVITEKTPSHHQTRRQAFRIPPSPLSLLSDAHDL</sequence>
<dbReference type="AlphaFoldDB" id="A0ABD1MMR5"/>
<keyword evidence="3" id="KW-1185">Reference proteome</keyword>
<dbReference type="Proteomes" id="UP001603857">
    <property type="component" value="Unassembled WGS sequence"/>
</dbReference>
<reference evidence="2 3" key="1">
    <citation type="submission" date="2024-08" db="EMBL/GenBank/DDBJ databases">
        <title>Insights into the chromosomal genome structure of Flemingia macrophylla.</title>
        <authorList>
            <person name="Ding Y."/>
            <person name="Zhao Y."/>
            <person name="Bi W."/>
            <person name="Wu M."/>
            <person name="Zhao G."/>
            <person name="Gong Y."/>
            <person name="Li W."/>
            <person name="Zhang P."/>
        </authorList>
    </citation>
    <scope>NUCLEOTIDE SEQUENCE [LARGE SCALE GENOMIC DNA]</scope>
    <source>
        <strain evidence="2">DYQJB</strain>
        <tissue evidence="2">Leaf</tissue>
    </source>
</reference>
<comment type="caution">
    <text evidence="2">The sequence shown here is derived from an EMBL/GenBank/DDBJ whole genome shotgun (WGS) entry which is preliminary data.</text>
</comment>
<gene>
    <name evidence="2" type="ORF">Fmac_011549</name>
</gene>
<dbReference type="EMBL" id="JBGMDY010000004">
    <property type="protein sequence ID" value="KAL2337103.1"/>
    <property type="molecule type" value="Genomic_DNA"/>
</dbReference>
<name>A0ABD1MMR5_9FABA</name>